<evidence type="ECO:0000313" key="2">
    <source>
        <dbReference type="EMBL" id="BAB86590.1"/>
    </source>
</evidence>
<sequence length="50" mass="5254">MEASPTQDPVGGGGKWRKRRRSSTEPPSGLEGVGDSSKGSKAAVVVEDRR</sequence>
<protein>
    <submittedName>
        <fullName evidence="2">Uncharacterized protein</fullName>
    </submittedName>
</protein>
<evidence type="ECO:0000256" key="1">
    <source>
        <dbReference type="SAM" id="MobiDB-lite"/>
    </source>
</evidence>
<reference evidence="4" key="2">
    <citation type="journal article" date="2005" name="Nature">
        <title>The map-based sequence of the rice genome.</title>
        <authorList>
            <consortium name="International rice genome sequencing project (IRGSP)"/>
            <person name="Matsumoto T."/>
            <person name="Wu J."/>
            <person name="Kanamori H."/>
            <person name="Katayose Y."/>
            <person name="Fujisawa M."/>
            <person name="Namiki N."/>
            <person name="Mizuno H."/>
            <person name="Yamamoto K."/>
            <person name="Antonio B.A."/>
            <person name="Baba T."/>
            <person name="Sakata K."/>
            <person name="Nagamura Y."/>
            <person name="Aoki H."/>
            <person name="Arikawa K."/>
            <person name="Arita K."/>
            <person name="Bito T."/>
            <person name="Chiden Y."/>
            <person name="Fujitsuka N."/>
            <person name="Fukunaka R."/>
            <person name="Hamada M."/>
            <person name="Harada C."/>
            <person name="Hayashi A."/>
            <person name="Hijishita S."/>
            <person name="Honda M."/>
            <person name="Hosokawa S."/>
            <person name="Ichikawa Y."/>
            <person name="Idonuma A."/>
            <person name="Iijima M."/>
            <person name="Ikeda M."/>
            <person name="Ikeno M."/>
            <person name="Ito K."/>
            <person name="Ito S."/>
            <person name="Ito T."/>
            <person name="Ito Y."/>
            <person name="Ito Y."/>
            <person name="Iwabuchi A."/>
            <person name="Kamiya K."/>
            <person name="Karasawa W."/>
            <person name="Kurita K."/>
            <person name="Katagiri S."/>
            <person name="Kikuta A."/>
            <person name="Kobayashi H."/>
            <person name="Kobayashi N."/>
            <person name="Machita K."/>
            <person name="Maehara T."/>
            <person name="Masukawa M."/>
            <person name="Mizubayashi T."/>
            <person name="Mukai Y."/>
            <person name="Nagasaki H."/>
            <person name="Nagata Y."/>
            <person name="Naito S."/>
            <person name="Nakashima M."/>
            <person name="Nakama Y."/>
            <person name="Nakamichi Y."/>
            <person name="Nakamura M."/>
            <person name="Meguro A."/>
            <person name="Negishi M."/>
            <person name="Ohta I."/>
            <person name="Ohta T."/>
            <person name="Okamoto M."/>
            <person name="Ono N."/>
            <person name="Saji S."/>
            <person name="Sakaguchi M."/>
            <person name="Sakai K."/>
            <person name="Shibata M."/>
            <person name="Shimokawa T."/>
            <person name="Song J."/>
            <person name="Takazaki Y."/>
            <person name="Terasawa K."/>
            <person name="Tsugane M."/>
            <person name="Tsuji K."/>
            <person name="Ueda S."/>
            <person name="Waki K."/>
            <person name="Yamagata H."/>
            <person name="Yamamoto M."/>
            <person name="Yamamoto S."/>
            <person name="Yamane H."/>
            <person name="Yoshiki S."/>
            <person name="Yoshihara R."/>
            <person name="Yukawa K."/>
            <person name="Zhong H."/>
            <person name="Yano M."/>
            <person name="Yuan Q."/>
            <person name="Ouyang S."/>
            <person name="Liu J."/>
            <person name="Jones K.M."/>
            <person name="Gansberger K."/>
            <person name="Moffat K."/>
            <person name="Hill J."/>
            <person name="Bera J."/>
            <person name="Fadrosh D."/>
            <person name="Jin S."/>
            <person name="Johri S."/>
            <person name="Kim M."/>
            <person name="Overton L."/>
            <person name="Reardon M."/>
            <person name="Tsitrin T."/>
            <person name="Vuong H."/>
            <person name="Weaver B."/>
            <person name="Ciecko A."/>
            <person name="Tallon L."/>
            <person name="Jackson J."/>
            <person name="Pai G."/>
            <person name="Aken S.V."/>
            <person name="Utterback T."/>
            <person name="Reidmuller S."/>
            <person name="Feldblyum T."/>
            <person name="Hsiao J."/>
            <person name="Zismann V."/>
            <person name="Iobst S."/>
            <person name="de Vazeille A.R."/>
            <person name="Buell C.R."/>
            <person name="Ying K."/>
            <person name="Li Y."/>
            <person name="Lu T."/>
            <person name="Huang Y."/>
            <person name="Zhao Q."/>
            <person name="Feng Q."/>
            <person name="Zhang L."/>
            <person name="Zhu J."/>
            <person name="Weng Q."/>
            <person name="Mu J."/>
            <person name="Lu Y."/>
            <person name="Fan D."/>
            <person name="Liu Y."/>
            <person name="Guan J."/>
            <person name="Zhang Y."/>
            <person name="Yu S."/>
            <person name="Liu X."/>
            <person name="Zhang Y."/>
            <person name="Hong G."/>
            <person name="Han B."/>
            <person name="Choisne N."/>
            <person name="Demange N."/>
            <person name="Orjeda G."/>
            <person name="Samain S."/>
            <person name="Cattolico L."/>
            <person name="Pelletier E."/>
            <person name="Couloux A."/>
            <person name="Segurens B."/>
            <person name="Wincker P."/>
            <person name="D'Hont A."/>
            <person name="Scarpelli C."/>
            <person name="Weissenbach J."/>
            <person name="Salanoubat M."/>
            <person name="Quetier F."/>
            <person name="Yu Y."/>
            <person name="Kim H.R."/>
            <person name="Rambo T."/>
            <person name="Currie J."/>
            <person name="Collura K."/>
            <person name="Luo M."/>
            <person name="Yang T."/>
            <person name="Ammiraju J.S.S."/>
            <person name="Engler F."/>
            <person name="Soderlund C."/>
            <person name="Wing R.A."/>
            <person name="Palmer L.E."/>
            <person name="de la Bastide M."/>
            <person name="Spiegel L."/>
            <person name="Nascimento L."/>
            <person name="Zutavern T."/>
            <person name="O'Shaughnessy A."/>
            <person name="Dike S."/>
            <person name="Dedhia N."/>
            <person name="Preston R."/>
            <person name="Balija V."/>
            <person name="McCombie W.R."/>
            <person name="Chow T."/>
            <person name="Chen H."/>
            <person name="Chung M."/>
            <person name="Chen C."/>
            <person name="Shaw J."/>
            <person name="Wu H."/>
            <person name="Hsiao K."/>
            <person name="Chao Y."/>
            <person name="Chu M."/>
            <person name="Cheng C."/>
            <person name="Hour A."/>
            <person name="Lee P."/>
            <person name="Lin S."/>
            <person name="Lin Y."/>
            <person name="Liou J."/>
            <person name="Liu S."/>
            <person name="Hsing Y."/>
            <person name="Raghuvanshi S."/>
            <person name="Mohanty A."/>
            <person name="Bharti A.K."/>
            <person name="Gaur A."/>
            <person name="Gupta V."/>
            <person name="Kumar D."/>
            <person name="Ravi V."/>
            <person name="Vij S."/>
            <person name="Kapur A."/>
            <person name="Khurana P."/>
            <person name="Khurana P."/>
            <person name="Khurana J.P."/>
            <person name="Tyagi A.K."/>
            <person name="Gaikwad K."/>
            <person name="Singh A."/>
            <person name="Dalal V."/>
            <person name="Srivastava S."/>
            <person name="Dixit A."/>
            <person name="Pal A.K."/>
            <person name="Ghazi I.A."/>
            <person name="Yadav M."/>
            <person name="Pandit A."/>
            <person name="Bhargava A."/>
            <person name="Sureshbabu K."/>
            <person name="Batra K."/>
            <person name="Sharma T.R."/>
            <person name="Mohapatra T."/>
            <person name="Singh N.K."/>
            <person name="Messing J."/>
            <person name="Nelson A.B."/>
            <person name="Fuks G."/>
            <person name="Kavchok S."/>
            <person name="Keizer G."/>
            <person name="Linton E."/>
            <person name="Llaca V."/>
            <person name="Song R."/>
            <person name="Tanyolac B."/>
            <person name="Young S."/>
            <person name="Ho-Il K."/>
            <person name="Hahn J.H."/>
            <person name="Sangsakoo G."/>
            <person name="Vanavichit A."/>
            <person name="de Mattos Luiz.A.T."/>
            <person name="Zimmer P.D."/>
            <person name="Malone G."/>
            <person name="Dellagostin O."/>
            <person name="de Oliveira A.C."/>
            <person name="Bevan M."/>
            <person name="Bancroft I."/>
            <person name="Minx P."/>
            <person name="Cordum H."/>
            <person name="Wilson R."/>
            <person name="Cheng Z."/>
            <person name="Jin W."/>
            <person name="Jiang J."/>
            <person name="Leong S.A."/>
            <person name="Iwama H."/>
            <person name="Gojobori T."/>
            <person name="Itoh T."/>
            <person name="Niimura Y."/>
            <person name="Fujii Y."/>
            <person name="Habara T."/>
            <person name="Sakai H."/>
            <person name="Sato Y."/>
            <person name="Wilson G."/>
            <person name="Kumar K."/>
            <person name="McCouch S."/>
            <person name="Juretic N."/>
            <person name="Hoen D."/>
            <person name="Wright S."/>
            <person name="Bruskiewich R."/>
            <person name="Bureau T."/>
            <person name="Miyao A."/>
            <person name="Hirochika H."/>
            <person name="Nishikawa T."/>
            <person name="Kadowaki K."/>
            <person name="Sugiura M."/>
            <person name="Burr B."/>
            <person name="Sasaki T."/>
        </authorList>
    </citation>
    <scope>NUCLEOTIDE SEQUENCE [LARGE SCALE GENOMIC DNA]</scope>
    <source>
        <strain evidence="4">cv. Nipponbare</strain>
    </source>
</reference>
<dbReference type="EMBL" id="AP003710">
    <property type="protein sequence ID" value="BAB86590.1"/>
    <property type="molecule type" value="Genomic_DNA"/>
</dbReference>
<dbReference type="EMBL" id="AP003709">
    <property type="protein sequence ID" value="BAB90439.1"/>
    <property type="molecule type" value="Genomic_DNA"/>
</dbReference>
<proteinExistence type="predicted"/>
<organism evidence="2">
    <name type="scientific">Oryza sativa subsp. japonica</name>
    <name type="common">Rice</name>
    <dbReference type="NCBI Taxonomy" id="39947"/>
    <lineage>
        <taxon>Eukaryota</taxon>
        <taxon>Viridiplantae</taxon>
        <taxon>Streptophyta</taxon>
        <taxon>Embryophyta</taxon>
        <taxon>Tracheophyta</taxon>
        <taxon>Spermatophyta</taxon>
        <taxon>Magnoliopsida</taxon>
        <taxon>Liliopsida</taxon>
        <taxon>Poales</taxon>
        <taxon>Poaceae</taxon>
        <taxon>BOP clade</taxon>
        <taxon>Oryzoideae</taxon>
        <taxon>Oryzeae</taxon>
        <taxon>Oryzinae</taxon>
        <taxon>Oryza</taxon>
        <taxon>Oryza sativa</taxon>
    </lineage>
</organism>
<feature type="region of interest" description="Disordered" evidence="1">
    <location>
        <begin position="1"/>
        <end position="50"/>
    </location>
</feature>
<name>Q8RUC9_ORYSJ</name>
<accession>Q8RUC9</accession>
<dbReference type="Proteomes" id="UP000000763">
    <property type="component" value="Chromosome 1"/>
</dbReference>
<dbReference type="AlphaFoldDB" id="Q8RUC9"/>
<gene>
    <name evidence="3" type="ORF">OSJNBb0006H05.16</name>
    <name evidence="2" type="ORF">OSJNBb0032K15.35</name>
</gene>
<reference evidence="2" key="1">
    <citation type="journal article" date="2002" name="Nature">
        <title>The genome sequence and structure of rice chromosome 1.</title>
        <authorList>
            <person name="Sasaki T."/>
            <person name="Matsumoto T."/>
            <person name="Yamamoto K."/>
            <person name="Sakata K."/>
            <person name="Baba T."/>
            <person name="Katayose Y."/>
            <person name="Wu J."/>
            <person name="Niimura Y."/>
            <person name="Cheng Z."/>
            <person name="Nagamura Y."/>
            <person name="Antonio B.A."/>
            <person name="Kanamori H."/>
            <person name="Hosokawa S."/>
            <person name="Masukawa M."/>
            <person name="Arikawa K."/>
            <person name="Chiden Y."/>
            <person name="Hayashi M."/>
            <person name="Okamoto M."/>
            <person name="Ando T."/>
            <person name="Aoki H."/>
            <person name="Arita K."/>
            <person name="Hamada M."/>
            <person name="Harada C."/>
            <person name="Hijishita S."/>
            <person name="Honda M."/>
            <person name="Ichikawa Y."/>
            <person name="Idonuma A."/>
            <person name="Iijima M."/>
            <person name="Ikeda M."/>
            <person name="Ikeno M."/>
            <person name="Itoh S."/>
            <person name="Itoh T."/>
            <person name="Itoh Y."/>
            <person name="Itoh Y."/>
            <person name="Iwabuchi A."/>
            <person name="Kamiya K."/>
            <person name="Karasawa W."/>
            <person name="Katagiri S."/>
            <person name="Kikuta A."/>
            <person name="Kobayashi N."/>
            <person name="Kono I."/>
            <person name="Machita K."/>
            <person name="Maehara T."/>
            <person name="Mizuno H."/>
            <person name="Mizubayashi T."/>
            <person name="Mukai Y."/>
            <person name="Nagasaki H."/>
            <person name="Nakashima M."/>
            <person name="Nakama Y."/>
            <person name="Nakamichi Y."/>
            <person name="Nakamura M."/>
            <person name="Namiki N."/>
            <person name="Negishi M."/>
            <person name="Ohta I."/>
            <person name="Ono N."/>
            <person name="Saji S."/>
            <person name="Sakai K."/>
            <person name="Shibata M."/>
            <person name="Shimokawa T."/>
            <person name="Shomura A."/>
            <person name="Song J."/>
            <person name="Takazaki Y."/>
            <person name="Terasawa K."/>
            <person name="Tsuji K."/>
            <person name="Waki K."/>
            <person name="Yamagata H."/>
            <person name="Yamane H."/>
            <person name="Yoshiki S."/>
            <person name="Yoshihara R."/>
            <person name="Yukawa K."/>
            <person name="Zhong H."/>
            <person name="Iwama H."/>
            <person name="Endo T."/>
            <person name="Ito H."/>
            <person name="Hahn J.H."/>
            <person name="Kim H.I."/>
            <person name="Eun M.Y."/>
            <person name="Yano M."/>
            <person name="Jiang J."/>
            <person name="Gojobori T."/>
        </authorList>
    </citation>
    <scope>NUCLEOTIDE SEQUENCE</scope>
</reference>
<reference evidence="4" key="3">
    <citation type="journal article" date="2008" name="Nucleic Acids Res.">
        <title>The rice annotation project database (RAP-DB): 2008 update.</title>
        <authorList>
            <consortium name="The rice annotation project (RAP)"/>
        </authorList>
    </citation>
    <scope>GENOME REANNOTATION</scope>
    <source>
        <strain evidence="4">cv. Nipponbare</strain>
    </source>
</reference>
<dbReference type="Proteomes" id="UP000817658">
    <property type="component" value="Chromosome 1"/>
</dbReference>
<evidence type="ECO:0000313" key="3">
    <source>
        <dbReference type="EMBL" id="BAB90439.1"/>
    </source>
</evidence>
<evidence type="ECO:0000313" key="4">
    <source>
        <dbReference type="Proteomes" id="UP000000763"/>
    </source>
</evidence>